<keyword evidence="4" id="KW-0812">Transmembrane</keyword>
<keyword evidence="2" id="KW-0813">Transport</keyword>
<dbReference type="GO" id="GO:0015276">
    <property type="term" value="F:ligand-gated monoatomic ion channel activity"/>
    <property type="evidence" value="ECO:0007669"/>
    <property type="project" value="InterPro"/>
</dbReference>
<keyword evidence="6" id="KW-0406">Ion transport</keyword>
<evidence type="ECO:0000256" key="9">
    <source>
        <dbReference type="ARBA" id="ARBA00023180"/>
    </source>
</evidence>
<evidence type="ECO:0000313" key="14">
    <source>
        <dbReference type="Proteomes" id="UP000675881"/>
    </source>
</evidence>
<dbReference type="Gene3D" id="3.40.190.10">
    <property type="entry name" value="Periplasmic binding protein-like II"/>
    <property type="match status" value="1"/>
</dbReference>
<evidence type="ECO:0000256" key="1">
    <source>
        <dbReference type="ARBA" id="ARBA00004651"/>
    </source>
</evidence>
<dbReference type="EMBL" id="HG994594">
    <property type="protein sequence ID" value="CAF2857849.1"/>
    <property type="molecule type" value="Genomic_DNA"/>
</dbReference>
<comment type="subcellular location">
    <subcellularLocation>
        <location evidence="1">Cell membrane</location>
        <topology evidence="1">Multi-pass membrane protein</topology>
    </subcellularLocation>
</comment>
<proteinExistence type="predicted"/>
<evidence type="ECO:0000256" key="3">
    <source>
        <dbReference type="ARBA" id="ARBA00022475"/>
    </source>
</evidence>
<evidence type="ECO:0000256" key="6">
    <source>
        <dbReference type="ARBA" id="ARBA00023065"/>
    </source>
</evidence>
<keyword evidence="14" id="KW-1185">Reference proteome</keyword>
<dbReference type="Pfam" id="PF10613">
    <property type="entry name" value="Lig_chan-Glu_bd"/>
    <property type="match status" value="1"/>
</dbReference>
<evidence type="ECO:0000256" key="5">
    <source>
        <dbReference type="ARBA" id="ARBA00022989"/>
    </source>
</evidence>
<accession>A0A7R8H4X4</accession>
<evidence type="ECO:0000256" key="10">
    <source>
        <dbReference type="ARBA" id="ARBA00023286"/>
    </source>
</evidence>
<reference evidence="13" key="1">
    <citation type="submission" date="2021-02" db="EMBL/GenBank/DDBJ databases">
        <authorList>
            <person name="Bekaert M."/>
        </authorList>
    </citation>
    <scope>NUCLEOTIDE SEQUENCE</scope>
    <source>
        <strain evidence="13">IoA-00</strain>
    </source>
</reference>
<name>A0A7R8H4X4_LEPSM</name>
<dbReference type="PANTHER" id="PTHR42643">
    <property type="entry name" value="IONOTROPIC RECEPTOR 20A-RELATED"/>
    <property type="match status" value="1"/>
</dbReference>
<feature type="domain" description="Ionotropic glutamate receptor L-glutamate and glycine-binding" evidence="12">
    <location>
        <begin position="77"/>
        <end position="170"/>
    </location>
</feature>
<sequence length="432" mass="49803">MNGSRTLTWREARGYIPGSPYGRQLASTLMKLVLTTVKVAGNLLSTLGKKQVGVTTSDDGGELEKAFDMKGAVIKSSTLSWEPYMMINCSNGTEYCQCVGYLNDLFEQMKVEMNFKLNCATNKDNIWGSKRVENRTWVGSLGELYNGESDMSLNIWIINEERINTFDFLEVVSGEISGIIFMNNKAMDYKLYFRPFTDSTWLMTSFLVMLTLAYCVSMSQKMYNFTDTHSFNILLTSLGYFFLLLNAYYGGAMTMFFTTEITMPFDNLLQVILDPDWSIIYIVGDSQLLARKLPENNPQVMKYWMDVRESSDKFTVTNDLEGLKRVKAEKIDYKREYSKVSFFDEKKIRYYSLLPFNSPLTPSFRCMYLSLMEKGLRDKAYKNWIRNEVDDESEIDLMTLDLAQVSTVFLILLAAFFVSSVFFYQEKLCTPK</sequence>
<evidence type="ECO:0000256" key="8">
    <source>
        <dbReference type="ARBA" id="ARBA00023170"/>
    </source>
</evidence>
<evidence type="ECO:0000256" key="4">
    <source>
        <dbReference type="ARBA" id="ARBA00022692"/>
    </source>
</evidence>
<organism evidence="13 14">
    <name type="scientific">Lepeophtheirus salmonis</name>
    <name type="common">Salmon louse</name>
    <name type="synonym">Caligus salmonis</name>
    <dbReference type="NCBI Taxonomy" id="72036"/>
    <lineage>
        <taxon>Eukaryota</taxon>
        <taxon>Metazoa</taxon>
        <taxon>Ecdysozoa</taxon>
        <taxon>Arthropoda</taxon>
        <taxon>Crustacea</taxon>
        <taxon>Multicrustacea</taxon>
        <taxon>Hexanauplia</taxon>
        <taxon>Copepoda</taxon>
        <taxon>Siphonostomatoida</taxon>
        <taxon>Caligidae</taxon>
        <taxon>Lepeophtheirus</taxon>
    </lineage>
</organism>
<evidence type="ECO:0000256" key="7">
    <source>
        <dbReference type="ARBA" id="ARBA00023136"/>
    </source>
</evidence>
<dbReference type="Proteomes" id="UP000675881">
    <property type="component" value="Chromosome 15"/>
</dbReference>
<keyword evidence="11" id="KW-0407">Ion channel</keyword>
<evidence type="ECO:0000259" key="12">
    <source>
        <dbReference type="Pfam" id="PF10613"/>
    </source>
</evidence>
<keyword evidence="9" id="KW-0325">Glycoprotein</keyword>
<dbReference type="SUPFAM" id="SSF53850">
    <property type="entry name" value="Periplasmic binding protein-like II"/>
    <property type="match status" value="1"/>
</dbReference>
<evidence type="ECO:0000256" key="2">
    <source>
        <dbReference type="ARBA" id="ARBA00022448"/>
    </source>
</evidence>
<keyword evidence="3" id="KW-1003">Cell membrane</keyword>
<dbReference type="PANTHER" id="PTHR42643:SF36">
    <property type="entry name" value="IONOTROPIC RECEPTOR 84A"/>
    <property type="match status" value="1"/>
</dbReference>
<dbReference type="InterPro" id="IPR052192">
    <property type="entry name" value="Insect_Ionotropic_Sensory_Rcpt"/>
</dbReference>
<evidence type="ECO:0000313" key="13">
    <source>
        <dbReference type="EMBL" id="CAF2857849.1"/>
    </source>
</evidence>
<dbReference type="GO" id="GO:0005886">
    <property type="term" value="C:plasma membrane"/>
    <property type="evidence" value="ECO:0007669"/>
    <property type="project" value="UniProtKB-SubCell"/>
</dbReference>
<keyword evidence="5" id="KW-1133">Transmembrane helix</keyword>
<keyword evidence="7" id="KW-0472">Membrane</keyword>
<dbReference type="InterPro" id="IPR019594">
    <property type="entry name" value="Glu/Gly-bd"/>
</dbReference>
<gene>
    <name evidence="13" type="ORF">LSAA_5925</name>
</gene>
<dbReference type="OrthoDB" id="413361at2759"/>
<keyword evidence="8" id="KW-0675">Receptor</keyword>
<dbReference type="AlphaFoldDB" id="A0A7R8H4X4"/>
<protein>
    <submittedName>
        <fullName evidence="13">(salmon louse) hypothetical protein</fullName>
    </submittedName>
</protein>
<keyword evidence="10" id="KW-1071">Ligand-gated ion channel</keyword>
<evidence type="ECO:0000256" key="11">
    <source>
        <dbReference type="ARBA" id="ARBA00023303"/>
    </source>
</evidence>